<dbReference type="InterPro" id="IPR035965">
    <property type="entry name" value="PAS-like_dom_sf"/>
</dbReference>
<dbReference type="STRING" id="293826.Amet_0663"/>
<dbReference type="InterPro" id="IPR002197">
    <property type="entry name" value="HTH_Fis"/>
</dbReference>
<dbReference type="PROSITE" id="PS51371">
    <property type="entry name" value="CBS"/>
    <property type="match status" value="2"/>
</dbReference>
<proteinExistence type="predicted"/>
<evidence type="ECO:0000259" key="7">
    <source>
        <dbReference type="PROSITE" id="PS50045"/>
    </source>
</evidence>
<dbReference type="FunFam" id="3.40.50.300:FF:000006">
    <property type="entry name" value="DNA-binding transcriptional regulator NtrC"/>
    <property type="match status" value="1"/>
</dbReference>
<organism evidence="10 11">
    <name type="scientific">Alkaliphilus metalliredigens (strain QYMF)</name>
    <dbReference type="NCBI Taxonomy" id="293826"/>
    <lineage>
        <taxon>Bacteria</taxon>
        <taxon>Bacillati</taxon>
        <taxon>Bacillota</taxon>
        <taxon>Clostridia</taxon>
        <taxon>Peptostreptococcales</taxon>
        <taxon>Natronincolaceae</taxon>
        <taxon>Alkaliphilus</taxon>
    </lineage>
</organism>
<evidence type="ECO:0000256" key="2">
    <source>
        <dbReference type="ARBA" id="ARBA00022840"/>
    </source>
</evidence>
<evidence type="ECO:0000256" key="5">
    <source>
        <dbReference type="ARBA" id="ARBA00023163"/>
    </source>
</evidence>
<dbReference type="Gene3D" id="3.40.50.300">
    <property type="entry name" value="P-loop containing nucleotide triphosphate hydrolases"/>
    <property type="match status" value="1"/>
</dbReference>
<dbReference type="Gene3D" id="3.30.450.20">
    <property type="entry name" value="PAS domain"/>
    <property type="match status" value="1"/>
</dbReference>
<dbReference type="InterPro" id="IPR000014">
    <property type="entry name" value="PAS"/>
</dbReference>
<dbReference type="InterPro" id="IPR025662">
    <property type="entry name" value="Sigma_54_int_dom_ATP-bd_1"/>
</dbReference>
<keyword evidence="2" id="KW-0067">ATP-binding</keyword>
<dbReference type="InterPro" id="IPR046342">
    <property type="entry name" value="CBS_dom_sf"/>
</dbReference>
<dbReference type="SMART" id="SM00116">
    <property type="entry name" value="CBS"/>
    <property type="match status" value="2"/>
</dbReference>
<dbReference type="NCBIfam" id="TIGR00229">
    <property type="entry name" value="sensory_box"/>
    <property type="match status" value="1"/>
</dbReference>
<dbReference type="PROSITE" id="PS50045">
    <property type="entry name" value="SIGMA54_INTERACT_4"/>
    <property type="match status" value="1"/>
</dbReference>
<dbReference type="Proteomes" id="UP000001572">
    <property type="component" value="Chromosome"/>
</dbReference>
<dbReference type="SUPFAM" id="SSF54631">
    <property type="entry name" value="CBS-domain pair"/>
    <property type="match status" value="1"/>
</dbReference>
<dbReference type="Pfam" id="PF02954">
    <property type="entry name" value="HTH_8"/>
    <property type="match status" value="1"/>
</dbReference>
<dbReference type="PROSITE" id="PS50112">
    <property type="entry name" value="PAS"/>
    <property type="match status" value="1"/>
</dbReference>
<dbReference type="InterPro" id="IPR058031">
    <property type="entry name" value="AAA_lid_NorR"/>
</dbReference>
<dbReference type="PRINTS" id="PR01590">
    <property type="entry name" value="HTHFIS"/>
</dbReference>
<dbReference type="InterPro" id="IPR027417">
    <property type="entry name" value="P-loop_NTPase"/>
</dbReference>
<dbReference type="GO" id="GO:0006355">
    <property type="term" value="P:regulation of DNA-templated transcription"/>
    <property type="evidence" value="ECO:0007669"/>
    <property type="project" value="InterPro"/>
</dbReference>
<keyword evidence="4" id="KW-0238">DNA-binding</keyword>
<feature type="domain" description="Sigma-54 factor interaction" evidence="7">
    <location>
        <begin position="274"/>
        <end position="503"/>
    </location>
</feature>
<dbReference type="Pfam" id="PF00989">
    <property type="entry name" value="PAS"/>
    <property type="match status" value="1"/>
</dbReference>
<dbReference type="Pfam" id="PF00571">
    <property type="entry name" value="CBS"/>
    <property type="match status" value="2"/>
</dbReference>
<dbReference type="SMART" id="SM00382">
    <property type="entry name" value="AAA"/>
    <property type="match status" value="1"/>
</dbReference>
<evidence type="ECO:0000259" key="9">
    <source>
        <dbReference type="PROSITE" id="PS51371"/>
    </source>
</evidence>
<dbReference type="eggNOG" id="COG3829">
    <property type="taxonomic scope" value="Bacteria"/>
</dbReference>
<reference evidence="11" key="1">
    <citation type="journal article" date="2016" name="Genome Announc.">
        <title>Complete genome sequence of Alkaliphilus metalliredigens strain QYMF, an alkaliphilic and metal-reducing bacterium isolated from borax-contaminated leachate ponds.</title>
        <authorList>
            <person name="Hwang C."/>
            <person name="Copeland A."/>
            <person name="Lucas S."/>
            <person name="Lapidus A."/>
            <person name="Barry K."/>
            <person name="Detter J.C."/>
            <person name="Glavina Del Rio T."/>
            <person name="Hammon N."/>
            <person name="Israni S."/>
            <person name="Dalin E."/>
            <person name="Tice H."/>
            <person name="Pitluck S."/>
            <person name="Chertkov O."/>
            <person name="Brettin T."/>
            <person name="Bruce D."/>
            <person name="Han C."/>
            <person name="Schmutz J."/>
            <person name="Larimer F."/>
            <person name="Land M.L."/>
            <person name="Hauser L."/>
            <person name="Kyrpides N."/>
            <person name="Mikhailova N."/>
            <person name="Ye Q."/>
            <person name="Zhou J."/>
            <person name="Richardson P."/>
            <person name="Fields M.W."/>
        </authorList>
    </citation>
    <scope>NUCLEOTIDE SEQUENCE [LARGE SCALE GENOMIC DNA]</scope>
    <source>
        <strain evidence="11">QYMF</strain>
    </source>
</reference>
<dbReference type="CDD" id="cd00009">
    <property type="entry name" value="AAA"/>
    <property type="match status" value="1"/>
</dbReference>
<keyword evidence="5" id="KW-0804">Transcription</keyword>
<feature type="domain" description="PAS" evidence="8">
    <location>
        <begin position="135"/>
        <end position="182"/>
    </location>
</feature>
<dbReference type="PROSITE" id="PS00676">
    <property type="entry name" value="SIGMA54_INTERACT_2"/>
    <property type="match status" value="1"/>
</dbReference>
<dbReference type="InterPro" id="IPR048106">
    <property type="entry name" value="PrdR-like"/>
</dbReference>
<dbReference type="CDD" id="cd00130">
    <property type="entry name" value="PAS"/>
    <property type="match status" value="1"/>
</dbReference>
<dbReference type="InterPro" id="IPR025944">
    <property type="entry name" value="Sigma_54_int_dom_CS"/>
</dbReference>
<accession>A6TL20</accession>
<dbReference type="PROSITE" id="PS00675">
    <property type="entry name" value="SIGMA54_INTERACT_1"/>
    <property type="match status" value="1"/>
</dbReference>
<sequence length="587" mass="67173">MFFDQLDNYTVRDIMSTDVLKIHHRSSRMEAIRKMLEHNVEEIIIYNDEEKVVGVLTFKDIMRPVKFERDLEIQLESHEVQEVLDISEGAKAIEARNLMRREKIGRLPVTKNDEVIGIVRTKDILDKVYSKIDEMHEALGHIIHNLHEGVCVVDKDGIVMLWSDTAEKLYRVKSKELLGKKLESFFPTALLLTVLKSEKPIRNVYHSPRDKSYAIISAVPIYINGELVAAVSTDRDITETANLSVELETTKEKLDYLQMEVNKINENQYSFDKVLGKSQVIKEKIDKAKQVASTNSSVLIGGESGTGKEVFARAIHQVSGRKGPFVAINCSAIPENLFESEIFGYEGGAFTGALNKGKIGKVELAENGTLFLDEIGDMPLYMQAKLLRVLQEKQIVRVGGEKPVDVDVRIISATHRNLKTMVMEGKFREDLFYRLNVVNIQLPSLKYRVEDIHIFLNQFMAEFCKENNLSIPKISMEVFHTLMNYDWPGNIRELKNTVEHLVVFSKNGEIIMSSIPEHILEKIGDSQYVDTPENYDLQENIKHIETVTIRKAMEVVNGNKMQAAKLLNIPRSTLYYKIKFYNIKEYL</sequence>
<dbReference type="InterPro" id="IPR000644">
    <property type="entry name" value="CBS_dom"/>
</dbReference>
<dbReference type="PANTHER" id="PTHR32071:SF57">
    <property type="entry name" value="C4-DICARBOXYLATE TRANSPORT TRANSCRIPTIONAL REGULATORY PROTEIN DCTD"/>
    <property type="match status" value="1"/>
</dbReference>
<protein>
    <submittedName>
        <fullName evidence="10">Sigma54 specific transcriptional regulator, Fis family</fullName>
    </submittedName>
</protein>
<dbReference type="InterPro" id="IPR003593">
    <property type="entry name" value="AAA+_ATPase"/>
</dbReference>
<evidence type="ECO:0000313" key="10">
    <source>
        <dbReference type="EMBL" id="ABR46888.1"/>
    </source>
</evidence>
<dbReference type="GO" id="GO:0043565">
    <property type="term" value="F:sequence-specific DNA binding"/>
    <property type="evidence" value="ECO:0007669"/>
    <property type="project" value="InterPro"/>
</dbReference>
<dbReference type="GO" id="GO:0005524">
    <property type="term" value="F:ATP binding"/>
    <property type="evidence" value="ECO:0007669"/>
    <property type="project" value="UniProtKB-KW"/>
</dbReference>
<keyword evidence="11" id="KW-1185">Reference proteome</keyword>
<dbReference type="CDD" id="cd02205">
    <property type="entry name" value="CBS_pair_SF"/>
    <property type="match status" value="1"/>
</dbReference>
<keyword evidence="6" id="KW-0129">CBS domain</keyword>
<feature type="domain" description="CBS" evidence="9">
    <location>
        <begin position="79"/>
        <end position="134"/>
    </location>
</feature>
<gene>
    <name evidence="10" type="ordered locus">Amet_0663</name>
</gene>
<dbReference type="Pfam" id="PF00158">
    <property type="entry name" value="Sigma54_activat"/>
    <property type="match status" value="1"/>
</dbReference>
<keyword evidence="1" id="KW-0547">Nucleotide-binding</keyword>
<keyword evidence="3" id="KW-0805">Transcription regulation</keyword>
<feature type="domain" description="CBS" evidence="9">
    <location>
        <begin position="15"/>
        <end position="71"/>
    </location>
</feature>
<dbReference type="SUPFAM" id="SSF46689">
    <property type="entry name" value="Homeodomain-like"/>
    <property type="match status" value="1"/>
</dbReference>
<dbReference type="AlphaFoldDB" id="A6TL20"/>
<dbReference type="EMBL" id="CP000724">
    <property type="protein sequence ID" value="ABR46888.1"/>
    <property type="molecule type" value="Genomic_DNA"/>
</dbReference>
<name>A6TL20_ALKMQ</name>
<evidence type="ECO:0000256" key="1">
    <source>
        <dbReference type="ARBA" id="ARBA00022741"/>
    </source>
</evidence>
<dbReference type="PROSITE" id="PS00688">
    <property type="entry name" value="SIGMA54_INTERACT_3"/>
    <property type="match status" value="1"/>
</dbReference>
<dbReference type="SUPFAM" id="SSF55785">
    <property type="entry name" value="PYP-like sensor domain (PAS domain)"/>
    <property type="match status" value="1"/>
</dbReference>
<dbReference type="PANTHER" id="PTHR32071">
    <property type="entry name" value="TRANSCRIPTIONAL REGULATORY PROTEIN"/>
    <property type="match status" value="1"/>
</dbReference>
<dbReference type="InterPro" id="IPR013767">
    <property type="entry name" value="PAS_fold"/>
</dbReference>
<dbReference type="RefSeq" id="WP_011971796.1">
    <property type="nucleotide sequence ID" value="NC_009633.1"/>
</dbReference>
<dbReference type="SMART" id="SM00091">
    <property type="entry name" value="PAS"/>
    <property type="match status" value="1"/>
</dbReference>
<dbReference type="InterPro" id="IPR025943">
    <property type="entry name" value="Sigma_54_int_dom_ATP-bd_2"/>
</dbReference>
<dbReference type="NCBIfam" id="NF041552">
    <property type="entry name" value="TF_PrdR"/>
    <property type="match status" value="1"/>
</dbReference>
<evidence type="ECO:0000256" key="3">
    <source>
        <dbReference type="ARBA" id="ARBA00023015"/>
    </source>
</evidence>
<dbReference type="InterPro" id="IPR002078">
    <property type="entry name" value="Sigma_54_int"/>
</dbReference>
<evidence type="ECO:0000256" key="6">
    <source>
        <dbReference type="PROSITE-ProRule" id="PRU00703"/>
    </source>
</evidence>
<dbReference type="Gene3D" id="1.10.8.60">
    <property type="match status" value="1"/>
</dbReference>
<dbReference type="HOGENOM" id="CLU_000445_8_1_9"/>
<dbReference type="KEGG" id="amt:Amet_0663"/>
<dbReference type="InterPro" id="IPR009057">
    <property type="entry name" value="Homeodomain-like_sf"/>
</dbReference>
<evidence type="ECO:0000313" key="11">
    <source>
        <dbReference type="Proteomes" id="UP000001572"/>
    </source>
</evidence>
<dbReference type="Gene3D" id="3.10.580.10">
    <property type="entry name" value="CBS-domain"/>
    <property type="match status" value="1"/>
</dbReference>
<evidence type="ECO:0000259" key="8">
    <source>
        <dbReference type="PROSITE" id="PS50112"/>
    </source>
</evidence>
<dbReference type="Gene3D" id="1.10.10.60">
    <property type="entry name" value="Homeodomain-like"/>
    <property type="match status" value="1"/>
</dbReference>
<dbReference type="eggNOG" id="COG2905">
    <property type="taxonomic scope" value="Bacteria"/>
</dbReference>
<dbReference type="SUPFAM" id="SSF52540">
    <property type="entry name" value="P-loop containing nucleoside triphosphate hydrolases"/>
    <property type="match status" value="1"/>
</dbReference>
<dbReference type="Pfam" id="PF25601">
    <property type="entry name" value="AAA_lid_14"/>
    <property type="match status" value="1"/>
</dbReference>
<evidence type="ECO:0000256" key="4">
    <source>
        <dbReference type="ARBA" id="ARBA00023125"/>
    </source>
</evidence>
<dbReference type="OrthoDB" id="9803970at2"/>